<gene>
    <name evidence="1" type="ORF">AB4Y39_13250</name>
</gene>
<name>A0AB39HWD4_9PSED</name>
<accession>A0AB39HWD4</accession>
<dbReference type="RefSeq" id="WP_280042016.1">
    <property type="nucleotide sequence ID" value="NZ_CP162607.1"/>
</dbReference>
<organism evidence="1">
    <name type="scientific">Pseudomonas sp. Hg7Tf</name>
    <dbReference type="NCBI Taxonomy" id="3236988"/>
    <lineage>
        <taxon>Bacteria</taxon>
        <taxon>Pseudomonadati</taxon>
        <taxon>Pseudomonadota</taxon>
        <taxon>Gammaproteobacteria</taxon>
        <taxon>Pseudomonadales</taxon>
        <taxon>Pseudomonadaceae</taxon>
        <taxon>Pseudomonas</taxon>
    </lineage>
</organism>
<dbReference type="AlphaFoldDB" id="A0AB39HWD4"/>
<protein>
    <submittedName>
        <fullName evidence="1">Uncharacterized protein</fullName>
    </submittedName>
</protein>
<sequence length="52" mass="5983">MRLVKVKFKPDTKEGREICDAIDRAEGNVLLENALRIHLQTAMRAGLREFTK</sequence>
<dbReference type="EMBL" id="CP162607">
    <property type="protein sequence ID" value="XDK34700.1"/>
    <property type="molecule type" value="Genomic_DNA"/>
</dbReference>
<evidence type="ECO:0000313" key="1">
    <source>
        <dbReference type="EMBL" id="XDK34700.1"/>
    </source>
</evidence>
<proteinExistence type="predicted"/>
<reference evidence="1" key="1">
    <citation type="submission" date="2024-07" db="EMBL/GenBank/DDBJ databases">
        <title>Identification and characteristics of a novel species of coltsfoot's symbiotic bacteria.</title>
        <authorList>
            <person name="Juszczyk A."/>
            <person name="Jasielczuk I."/>
            <person name="Gurgul A."/>
            <person name="Rogala M."/>
            <person name="Kowalczyk A."/>
            <person name="Szmatola T."/>
            <person name="Kosecka-Strojek M."/>
            <person name="Arent Z."/>
            <person name="Latowski D."/>
        </authorList>
    </citation>
    <scope>NUCLEOTIDE SEQUENCE</scope>
    <source>
        <strain evidence="1">Hg7Tf</strain>
    </source>
</reference>